<sequence length="146" mass="17083">MWDRVGHFSNELDEYASKLFERPIRGSWRIFVLIAKHGASYPFHPNGNSWCWDNLHETPYYPPSPKIESVDEFASSYLHEVAHGWLHVMMDYERGEKSFDATGEFITTAGNRDEEELCDEISKFVCGLLGLEFHTYTYLPDKQELR</sequence>
<dbReference type="Proteomes" id="UP000177279">
    <property type="component" value="Unassembled WGS sequence"/>
</dbReference>
<proteinExistence type="predicted"/>
<gene>
    <name evidence="1" type="ORF">A3D49_00970</name>
</gene>
<name>A0A1G2TGM0_9BACT</name>
<comment type="caution">
    <text evidence="1">The sequence shown here is derived from an EMBL/GenBank/DDBJ whole genome shotgun (WGS) entry which is preliminary data.</text>
</comment>
<organism evidence="1 2">
    <name type="scientific">Candidatus Zambryskibacteria bacterium RIFCSPHIGHO2_02_FULL_43_37</name>
    <dbReference type="NCBI Taxonomy" id="1802749"/>
    <lineage>
        <taxon>Bacteria</taxon>
        <taxon>Candidatus Zambryskiibacteriota</taxon>
    </lineage>
</organism>
<dbReference type="EMBL" id="MHVS01000005">
    <property type="protein sequence ID" value="OHA96446.1"/>
    <property type="molecule type" value="Genomic_DNA"/>
</dbReference>
<evidence type="ECO:0000313" key="2">
    <source>
        <dbReference type="Proteomes" id="UP000177279"/>
    </source>
</evidence>
<protein>
    <submittedName>
        <fullName evidence="1">Uncharacterized protein</fullName>
    </submittedName>
</protein>
<accession>A0A1G2TGM0</accession>
<evidence type="ECO:0000313" key="1">
    <source>
        <dbReference type="EMBL" id="OHA96446.1"/>
    </source>
</evidence>
<reference evidence="1 2" key="1">
    <citation type="journal article" date="2016" name="Nat. Commun.">
        <title>Thousands of microbial genomes shed light on interconnected biogeochemical processes in an aquifer system.</title>
        <authorList>
            <person name="Anantharaman K."/>
            <person name="Brown C.T."/>
            <person name="Hug L.A."/>
            <person name="Sharon I."/>
            <person name="Castelle C.J."/>
            <person name="Probst A.J."/>
            <person name="Thomas B.C."/>
            <person name="Singh A."/>
            <person name="Wilkins M.J."/>
            <person name="Karaoz U."/>
            <person name="Brodie E.L."/>
            <person name="Williams K.H."/>
            <person name="Hubbard S.S."/>
            <person name="Banfield J.F."/>
        </authorList>
    </citation>
    <scope>NUCLEOTIDE SEQUENCE [LARGE SCALE GENOMIC DNA]</scope>
</reference>
<dbReference type="AlphaFoldDB" id="A0A1G2TGM0"/>